<comment type="caution">
    <text evidence="2">The sequence shown here is derived from an EMBL/GenBank/DDBJ whole genome shotgun (WGS) entry which is preliminary data.</text>
</comment>
<dbReference type="EMBL" id="BMXK01000006">
    <property type="protein sequence ID" value="GHD05921.1"/>
    <property type="molecule type" value="Genomic_DNA"/>
</dbReference>
<keyword evidence="1" id="KW-0472">Membrane</keyword>
<gene>
    <name evidence="2" type="ORF">GCM10008096_15310</name>
</gene>
<protein>
    <submittedName>
        <fullName evidence="2">Membrane protein</fullName>
    </submittedName>
</protein>
<proteinExistence type="predicted"/>
<reference evidence="3" key="1">
    <citation type="journal article" date="2019" name="Int. J. Syst. Evol. Microbiol.">
        <title>The Global Catalogue of Microorganisms (GCM) 10K type strain sequencing project: providing services to taxonomists for standard genome sequencing and annotation.</title>
        <authorList>
            <consortium name="The Broad Institute Genomics Platform"/>
            <consortium name="The Broad Institute Genome Sequencing Center for Infectious Disease"/>
            <person name="Wu L."/>
            <person name="Ma J."/>
        </authorList>
    </citation>
    <scope>NUCLEOTIDE SEQUENCE [LARGE SCALE GENOMIC DNA]</scope>
    <source>
        <strain evidence="3">KCTC 19466</strain>
    </source>
</reference>
<evidence type="ECO:0000313" key="2">
    <source>
        <dbReference type="EMBL" id="GHD05921.1"/>
    </source>
</evidence>
<dbReference type="Proteomes" id="UP000642819">
    <property type="component" value="Unassembled WGS sequence"/>
</dbReference>
<sequence length="127" mass="12625">MIIAGLVLAALAAAVHVFIFYLESIAWTSPRARAAFGTTGDEALATRELAFNHGFYNLFLAILAAAGIASVAAGATTAGLTLTFAGLGSMAAAAAVLAISSPNKRAAAAKQGLLPAAGVVVLLLSLI</sequence>
<keyword evidence="1" id="KW-1133">Transmembrane helix</keyword>
<feature type="transmembrane region" description="Helical" evidence="1">
    <location>
        <begin position="82"/>
        <end position="101"/>
    </location>
</feature>
<dbReference type="Pfam" id="PF06993">
    <property type="entry name" value="DUF1304"/>
    <property type="match status" value="1"/>
</dbReference>
<keyword evidence="3" id="KW-1185">Reference proteome</keyword>
<feature type="transmembrane region" description="Helical" evidence="1">
    <location>
        <begin position="58"/>
        <end position="75"/>
    </location>
</feature>
<dbReference type="RefSeq" id="WP_189349564.1">
    <property type="nucleotide sequence ID" value="NZ_BMXK01000006.1"/>
</dbReference>
<organism evidence="2 3">
    <name type="scientific">Zhihengliuella salsuginis</name>
    <dbReference type="NCBI Taxonomy" id="578222"/>
    <lineage>
        <taxon>Bacteria</taxon>
        <taxon>Bacillati</taxon>
        <taxon>Actinomycetota</taxon>
        <taxon>Actinomycetes</taxon>
        <taxon>Micrococcales</taxon>
        <taxon>Micrococcaceae</taxon>
        <taxon>Zhihengliuella</taxon>
    </lineage>
</organism>
<keyword evidence="1" id="KW-0812">Transmembrane</keyword>
<name>A0ABQ3GJ96_9MICC</name>
<accession>A0ABQ3GJ96</accession>
<evidence type="ECO:0000313" key="3">
    <source>
        <dbReference type="Proteomes" id="UP000642819"/>
    </source>
</evidence>
<dbReference type="InterPro" id="IPR009732">
    <property type="entry name" value="DUF1304"/>
</dbReference>
<evidence type="ECO:0000256" key="1">
    <source>
        <dbReference type="SAM" id="Phobius"/>
    </source>
</evidence>